<name>A0AAD4XBI0_9MAGN</name>
<reference evidence="4" key="1">
    <citation type="submission" date="2022-04" db="EMBL/GenBank/DDBJ databases">
        <title>A functionally conserved STORR gene fusion in Papaver species that diverged 16.8 million years ago.</title>
        <authorList>
            <person name="Catania T."/>
        </authorList>
    </citation>
    <scope>NUCLEOTIDE SEQUENCE</scope>
    <source>
        <strain evidence="4">S-188037</strain>
    </source>
</reference>
<dbReference type="EMBL" id="JAJJMB010012081">
    <property type="protein sequence ID" value="KAI3891025.1"/>
    <property type="molecule type" value="Genomic_DNA"/>
</dbReference>
<proteinExistence type="predicted"/>
<organism evidence="4 5">
    <name type="scientific">Papaver atlanticum</name>
    <dbReference type="NCBI Taxonomy" id="357466"/>
    <lineage>
        <taxon>Eukaryota</taxon>
        <taxon>Viridiplantae</taxon>
        <taxon>Streptophyta</taxon>
        <taxon>Embryophyta</taxon>
        <taxon>Tracheophyta</taxon>
        <taxon>Spermatophyta</taxon>
        <taxon>Magnoliopsida</taxon>
        <taxon>Ranunculales</taxon>
        <taxon>Papaveraceae</taxon>
        <taxon>Papaveroideae</taxon>
        <taxon>Papaver</taxon>
    </lineage>
</organism>
<evidence type="ECO:0000313" key="4">
    <source>
        <dbReference type="EMBL" id="KAI3891025.1"/>
    </source>
</evidence>
<evidence type="ECO:0000259" key="3">
    <source>
        <dbReference type="PROSITE" id="PS51015"/>
    </source>
</evidence>
<accession>A0AAD4XBI0</accession>
<evidence type="ECO:0000256" key="1">
    <source>
        <dbReference type="ARBA" id="ARBA00023242"/>
    </source>
</evidence>
<evidence type="ECO:0000313" key="5">
    <source>
        <dbReference type="Proteomes" id="UP001202328"/>
    </source>
</evidence>
<gene>
    <name evidence="4" type="ORF">MKW98_007330</name>
</gene>
<keyword evidence="5" id="KW-1185">Reference proteome</keyword>
<evidence type="ECO:0000256" key="2">
    <source>
        <dbReference type="PROSITE-ProRule" id="PRU00358"/>
    </source>
</evidence>
<dbReference type="InterPro" id="IPR015947">
    <property type="entry name" value="PUA-like_sf"/>
</dbReference>
<sequence length="125" mass="13857">MVTGGASVSDGVGMQTSGELMGSLTMVRSLWLFQEVTKMIRTVESGSTTQEVGEETSVAINAQTKSSHLIKSLRNIMNHCVLVSPETGVRYNGVYRIEKCWQKIGIQVWWFLLSSNLTNQHYGKS</sequence>
<protein>
    <recommendedName>
        <fullName evidence="3">YDG domain-containing protein</fullName>
    </recommendedName>
</protein>
<comment type="caution">
    <text evidence="4">The sequence shown here is derived from an EMBL/GenBank/DDBJ whole genome shotgun (WGS) entry which is preliminary data.</text>
</comment>
<dbReference type="Gene3D" id="2.30.280.10">
    <property type="entry name" value="SRA-YDG"/>
    <property type="match status" value="1"/>
</dbReference>
<keyword evidence="1 2" id="KW-0539">Nucleus</keyword>
<dbReference type="SUPFAM" id="SSF88697">
    <property type="entry name" value="PUA domain-like"/>
    <property type="match status" value="1"/>
</dbReference>
<dbReference type="Proteomes" id="UP001202328">
    <property type="component" value="Unassembled WGS sequence"/>
</dbReference>
<dbReference type="InterPro" id="IPR003105">
    <property type="entry name" value="SRA_YDG"/>
</dbReference>
<dbReference type="GO" id="GO:0005634">
    <property type="term" value="C:nucleus"/>
    <property type="evidence" value="ECO:0007669"/>
    <property type="project" value="UniProtKB-SubCell"/>
</dbReference>
<comment type="subcellular location">
    <subcellularLocation>
        <location evidence="2">Nucleus</location>
    </subcellularLocation>
</comment>
<dbReference type="PROSITE" id="PS51015">
    <property type="entry name" value="YDG"/>
    <property type="match status" value="1"/>
</dbReference>
<dbReference type="InterPro" id="IPR036987">
    <property type="entry name" value="SRA-YDG_sf"/>
</dbReference>
<feature type="domain" description="YDG" evidence="3">
    <location>
        <begin position="1"/>
        <end position="119"/>
    </location>
</feature>
<dbReference type="AlphaFoldDB" id="A0AAD4XBI0"/>